<dbReference type="Proteomes" id="UP000515917">
    <property type="component" value="Chromosome"/>
</dbReference>
<keyword evidence="2" id="KW-1185">Reference proteome</keyword>
<dbReference type="RefSeq" id="WP_130106970.1">
    <property type="nucleotide sequence ID" value="NZ_CP025781.1"/>
</dbReference>
<gene>
    <name evidence="1" type="ORF">C1H71_13435</name>
</gene>
<protein>
    <submittedName>
        <fullName evidence="1">Uncharacterized protein</fullName>
    </submittedName>
</protein>
<dbReference type="KEGG" id="ifl:C1H71_13435"/>
<reference evidence="1 2" key="1">
    <citation type="submission" date="2018-01" db="EMBL/GenBank/DDBJ databases">
        <title>Genome sequence of Iodobacter sp. strain PCH194 isolated from Indian Trans-Himalaya.</title>
        <authorList>
            <person name="Kumar V."/>
            <person name="Thakur V."/>
            <person name="Kumar S."/>
            <person name="Singh D."/>
        </authorList>
    </citation>
    <scope>NUCLEOTIDE SEQUENCE [LARGE SCALE GENOMIC DNA]</scope>
    <source>
        <strain evidence="1 2">PCH194</strain>
    </source>
</reference>
<organism evidence="1 2">
    <name type="scientific">Iodobacter fluviatilis</name>
    <dbReference type="NCBI Taxonomy" id="537"/>
    <lineage>
        <taxon>Bacteria</taxon>
        <taxon>Pseudomonadati</taxon>
        <taxon>Pseudomonadota</taxon>
        <taxon>Betaproteobacteria</taxon>
        <taxon>Neisseriales</taxon>
        <taxon>Chitinibacteraceae</taxon>
        <taxon>Iodobacter</taxon>
    </lineage>
</organism>
<accession>A0A7G3GBL3</accession>
<dbReference type="EMBL" id="CP025781">
    <property type="protein sequence ID" value="QBC44432.1"/>
    <property type="molecule type" value="Genomic_DNA"/>
</dbReference>
<evidence type="ECO:0000313" key="1">
    <source>
        <dbReference type="EMBL" id="QBC44432.1"/>
    </source>
</evidence>
<name>A0A7G3GBL3_9NEIS</name>
<proteinExistence type="predicted"/>
<sequence>MNRASRRKKVLTPTIFEVRSAFLLIDQMFDDLRTGQLEFASIEGGPEYAVFRDKHDDRLPIVPALDGWINCWERLGKDMHFSIDQQPLRVLMQVLDIPDAYLTSEQIAAASAVVENQRRMYRTLDVYKVRSTAVTEQTAILLEKATA</sequence>
<dbReference type="AlphaFoldDB" id="A0A7G3GBL3"/>
<evidence type="ECO:0000313" key="2">
    <source>
        <dbReference type="Proteomes" id="UP000515917"/>
    </source>
</evidence>